<gene>
    <name evidence="2" type="ORF">A3840_15855</name>
</gene>
<dbReference type="GO" id="GO:0005524">
    <property type="term" value="F:ATP binding"/>
    <property type="evidence" value="ECO:0007669"/>
    <property type="project" value="InterPro"/>
</dbReference>
<evidence type="ECO:0000259" key="1">
    <source>
        <dbReference type="SMART" id="SM00382"/>
    </source>
</evidence>
<dbReference type="AlphaFoldDB" id="A0A178HQZ1"/>
<dbReference type="InterPro" id="IPR003959">
    <property type="entry name" value="ATPase_AAA_core"/>
</dbReference>
<dbReference type="SMART" id="SM00382">
    <property type="entry name" value="AAA"/>
    <property type="match status" value="1"/>
</dbReference>
<feature type="domain" description="AAA+ ATPase" evidence="1">
    <location>
        <begin position="266"/>
        <end position="405"/>
    </location>
</feature>
<dbReference type="Proteomes" id="UP000078389">
    <property type="component" value="Unassembled WGS sequence"/>
</dbReference>
<name>A0A178HQZ1_9HYPH</name>
<dbReference type="STRING" id="1770058.A3840_15855"/>
<dbReference type="SUPFAM" id="SSF52540">
    <property type="entry name" value="P-loop containing nucleoside triphosphate hydrolases"/>
    <property type="match status" value="1"/>
</dbReference>
<keyword evidence="3" id="KW-1185">Reference proteome</keyword>
<dbReference type="EMBL" id="LVVY01000121">
    <property type="protein sequence ID" value="OAM74424.1"/>
    <property type="molecule type" value="Genomic_DNA"/>
</dbReference>
<dbReference type="GO" id="GO:0016887">
    <property type="term" value="F:ATP hydrolysis activity"/>
    <property type="evidence" value="ECO:0007669"/>
    <property type="project" value="InterPro"/>
</dbReference>
<accession>A0A178HQZ1</accession>
<comment type="caution">
    <text evidence="2">The sequence shown here is derived from an EMBL/GenBank/DDBJ whole genome shotgun (WGS) entry which is preliminary data.</text>
</comment>
<dbReference type="PANTHER" id="PTHR23077">
    <property type="entry name" value="AAA-FAMILY ATPASE"/>
    <property type="match status" value="1"/>
</dbReference>
<evidence type="ECO:0000313" key="3">
    <source>
        <dbReference type="Proteomes" id="UP000078389"/>
    </source>
</evidence>
<dbReference type="InterPro" id="IPR027417">
    <property type="entry name" value="P-loop_NTPase"/>
</dbReference>
<organism evidence="2 3">
    <name type="scientific">Devosia elaeis</name>
    <dbReference type="NCBI Taxonomy" id="1770058"/>
    <lineage>
        <taxon>Bacteria</taxon>
        <taxon>Pseudomonadati</taxon>
        <taxon>Pseudomonadota</taxon>
        <taxon>Alphaproteobacteria</taxon>
        <taxon>Hyphomicrobiales</taxon>
        <taxon>Devosiaceae</taxon>
        <taxon>Devosia</taxon>
    </lineage>
</organism>
<evidence type="ECO:0000313" key="2">
    <source>
        <dbReference type="EMBL" id="OAM74424.1"/>
    </source>
</evidence>
<dbReference type="InterPro" id="IPR003593">
    <property type="entry name" value="AAA+_ATPase"/>
</dbReference>
<dbReference type="Pfam" id="PF00004">
    <property type="entry name" value="AAA"/>
    <property type="match status" value="1"/>
</dbReference>
<dbReference type="RefSeq" id="WP_067459032.1">
    <property type="nucleotide sequence ID" value="NZ_LVVY01000121.1"/>
</dbReference>
<sequence length="470" mass="50203">MHLDVLQTRLLMAAMGTDDLDDTVHTAPTADRIVPGSAAAAFALARALQHIEALEAIGTSAATMVKVPGPAWVTPVAQLLIKALGSPGNSADADAEGGLADTATWTPGLTLLLAPKAKDSAERDHLRERNMLSAMRARAPIVAVAEGVEDVVPQTLIYQFFEVTLAVEITRDVIDDCLRFYTGADTPPPVENPGHLEPRHLELAFGRSDVSAAHVAMILRGSASPRTTPAISLEHLHGMAPLIAWSMAAAEDLHAFRDGTIPWSQCSKGVLLSGPPGCGKTRAAEAVAHYLGVEFIPTSVAQWMTFRDGDLGDFCKAVRDTFDQARSRAPALLVIDECDALPSRGAGANYTWWNTAVNAVLEQLDGINGREGVLVMGMCNRPDLLDPALLRAGRLETHLHVTLPTLNERLAVLRYCLGQDLADIDLHRYAARLGGTTQATLAKIVADARRAARLSSRPLTETDLEASIVA</sequence>
<dbReference type="InterPro" id="IPR050168">
    <property type="entry name" value="AAA_ATPase_domain"/>
</dbReference>
<dbReference type="Gene3D" id="3.40.50.300">
    <property type="entry name" value="P-loop containing nucleotide triphosphate hydrolases"/>
    <property type="match status" value="1"/>
</dbReference>
<protein>
    <recommendedName>
        <fullName evidence="1">AAA+ ATPase domain-containing protein</fullName>
    </recommendedName>
</protein>
<proteinExistence type="predicted"/>
<reference evidence="2 3" key="1">
    <citation type="submission" date="2016-03" db="EMBL/GenBank/DDBJ databases">
        <title>Genome sequencing of Devosia sp. S37.</title>
        <authorList>
            <person name="Mohd Nor M."/>
        </authorList>
    </citation>
    <scope>NUCLEOTIDE SEQUENCE [LARGE SCALE GENOMIC DNA]</scope>
    <source>
        <strain evidence="2 3">S37</strain>
    </source>
</reference>
<dbReference type="Gene3D" id="1.10.8.60">
    <property type="match status" value="1"/>
</dbReference>